<feature type="region of interest" description="Disordered" evidence="2">
    <location>
        <begin position="1"/>
        <end position="64"/>
    </location>
</feature>
<keyword evidence="5" id="KW-1185">Reference proteome</keyword>
<evidence type="ECO:0000256" key="3">
    <source>
        <dbReference type="SAM" id="Phobius"/>
    </source>
</evidence>
<dbReference type="GO" id="GO:0016137">
    <property type="term" value="P:glycoside metabolic process"/>
    <property type="evidence" value="ECO:0007669"/>
    <property type="project" value="UniProtKB-ARBA"/>
</dbReference>
<keyword evidence="1" id="KW-0862">Zinc</keyword>
<evidence type="ECO:0000256" key="1">
    <source>
        <dbReference type="ARBA" id="ARBA00022833"/>
    </source>
</evidence>
<keyword evidence="3" id="KW-0472">Membrane</keyword>
<feature type="compositionally biased region" description="Gly residues" evidence="2">
    <location>
        <begin position="646"/>
        <end position="665"/>
    </location>
</feature>
<feature type="transmembrane region" description="Helical" evidence="3">
    <location>
        <begin position="68"/>
        <end position="87"/>
    </location>
</feature>
<proteinExistence type="predicted"/>
<dbReference type="InterPro" id="IPR024078">
    <property type="entry name" value="LmbE-like_dom_sf"/>
</dbReference>
<sequence length="813" mass="83176">MPSRPRRSRRSAAPRAHAPRRVPAPLRAVAARLGFPAGPGPALGSHAADAPGSPEGPGPVAHRGRRGLAAGLAAAVLLGVAGTLAAVPGTSADTRTRTFPPAGPAVQPVRTTAGERVVQIVAHPDDDLFFMNPDTAQSLATGRSLTSVYLTAGESDGVNARRDDPDPPAADKAAYAEARQNGIRAAYAEMATGDRSSPWSRTAVPTAGGGTAELDTLRAKPWISLVWVQLHEAGSINGDRPHSLHGLWDGRVDALSSQLSSGTPVREDFAYTKRQVVETVAGLLRRFRPTFVRIQDPTPGRTPKGTYTDHQDHMYGARFAQAALARYAAVPGHPAFGVQTYLGYSTGALPRTLTPADAEAKLRTLKTYAWTDGTDHCGAPAGCGDRKVAARPAGHGWAQTVRHTRGESTTWAQPGPGGSAWAFSVLDQRLAVWHRAGATAGWSGPRLLDGGGIDGGVTSVRLPDGRTAVLGTRTTLGGRAADYRRDVVLRVQRASGDFGPWASLGTPERDDASGTSAISAPAAVVDPSGRLTVFVRDSAHRLTGRTGLPGGGWGPWTPLGGSGLRGDPVAATDASGRHTVLVPTPSSVLAWTQGEPGGPLSGPLRTGLPATTLALNATADARGDGIRLWYRTPVTGEVRGAHFRGAGAGAGVPGTGDRGNAGGTSAGSRQAGTAGAGAGMGTGMGKRVGTGAVPTTVPAKAAMFVPVTSFVPSTGVAGFGPVGRSGDLLAVRSRAGVLATTRTEARPRPVPGTDPAARSGWTEGGFLLAGAPAGLPGGIAAIGLDGTLHWTPSDRTGTAALQPPPEGREALRR</sequence>
<feature type="compositionally biased region" description="Basic residues" evidence="2">
    <location>
        <begin position="1"/>
        <end position="20"/>
    </location>
</feature>
<dbReference type="SUPFAM" id="SSF89372">
    <property type="entry name" value="Fucose-specific lectin"/>
    <property type="match status" value="1"/>
</dbReference>
<protein>
    <submittedName>
        <fullName evidence="4">GlcNAc-PI de-N-acetylase</fullName>
    </submittedName>
</protein>
<feature type="region of interest" description="Disordered" evidence="2">
    <location>
        <begin position="646"/>
        <end position="682"/>
    </location>
</feature>
<name>A0A1H0AI94_9ACTN</name>
<dbReference type="Gene3D" id="3.40.50.10320">
    <property type="entry name" value="LmbE-like"/>
    <property type="match status" value="1"/>
</dbReference>
<keyword evidence="3" id="KW-1133">Transmembrane helix</keyword>
<dbReference type="EMBL" id="FNHI01000024">
    <property type="protein sequence ID" value="SDN33292.1"/>
    <property type="molecule type" value="Genomic_DNA"/>
</dbReference>
<evidence type="ECO:0000256" key="2">
    <source>
        <dbReference type="SAM" id="MobiDB-lite"/>
    </source>
</evidence>
<dbReference type="InterPro" id="IPR003737">
    <property type="entry name" value="GlcNAc_PI_deacetylase-related"/>
</dbReference>
<reference evidence="5" key="1">
    <citation type="submission" date="2016-10" db="EMBL/GenBank/DDBJ databases">
        <authorList>
            <person name="Varghese N."/>
            <person name="Submissions S."/>
        </authorList>
    </citation>
    <scope>NUCLEOTIDE SEQUENCE [LARGE SCALE GENOMIC DNA]</scope>
    <source>
        <strain evidence="5">CGMCC 4.7042</strain>
    </source>
</reference>
<feature type="region of interest" description="Disordered" evidence="2">
    <location>
        <begin position="792"/>
        <end position="813"/>
    </location>
</feature>
<feature type="compositionally biased region" description="Low complexity" evidence="2">
    <location>
        <begin position="21"/>
        <end position="44"/>
    </location>
</feature>
<dbReference type="PANTHER" id="PTHR12993">
    <property type="entry name" value="N-ACETYLGLUCOSAMINYL-PHOSPHATIDYLINOSITOL DE-N-ACETYLASE-RELATED"/>
    <property type="match status" value="1"/>
</dbReference>
<evidence type="ECO:0000313" key="5">
    <source>
        <dbReference type="Proteomes" id="UP000199063"/>
    </source>
</evidence>
<accession>A0A1H0AI94</accession>
<keyword evidence="3" id="KW-0812">Transmembrane</keyword>
<dbReference type="STRING" id="1196353.SAMN05444921_12482"/>
<gene>
    <name evidence="4" type="ORF">SAMN05444921_12482</name>
</gene>
<organism evidence="4 5">
    <name type="scientific">Streptomyces wuyuanensis</name>
    <dbReference type="NCBI Taxonomy" id="1196353"/>
    <lineage>
        <taxon>Bacteria</taxon>
        <taxon>Bacillati</taxon>
        <taxon>Actinomycetota</taxon>
        <taxon>Actinomycetes</taxon>
        <taxon>Kitasatosporales</taxon>
        <taxon>Streptomycetaceae</taxon>
        <taxon>Streptomyces</taxon>
    </lineage>
</organism>
<dbReference type="AlphaFoldDB" id="A0A1H0AI94"/>
<dbReference type="Proteomes" id="UP000199063">
    <property type="component" value="Unassembled WGS sequence"/>
</dbReference>
<dbReference type="GO" id="GO:0016811">
    <property type="term" value="F:hydrolase activity, acting on carbon-nitrogen (but not peptide) bonds, in linear amides"/>
    <property type="evidence" value="ECO:0007669"/>
    <property type="project" value="TreeGrafter"/>
</dbReference>
<dbReference type="Pfam" id="PF02585">
    <property type="entry name" value="PIG-L"/>
    <property type="match status" value="1"/>
</dbReference>
<dbReference type="SUPFAM" id="SSF102588">
    <property type="entry name" value="LmbE-like"/>
    <property type="match status" value="1"/>
</dbReference>
<dbReference type="PANTHER" id="PTHR12993:SF26">
    <property type="entry name" value="1D-MYO-INOSITOL 2-ACETAMIDO-2-DEOXY-ALPHA-D-GLUCOPYRANOSIDE DEACETYLASE"/>
    <property type="match status" value="1"/>
</dbReference>
<evidence type="ECO:0000313" key="4">
    <source>
        <dbReference type="EMBL" id="SDN33292.1"/>
    </source>
</evidence>